<dbReference type="Pfam" id="PF03704">
    <property type="entry name" value="BTAD"/>
    <property type="match status" value="1"/>
</dbReference>
<dbReference type="PANTHER" id="PTHR35807:SF1">
    <property type="entry name" value="TRANSCRIPTIONAL REGULATOR REDD"/>
    <property type="match status" value="1"/>
</dbReference>
<keyword evidence="3" id="KW-0805">Transcription regulation</keyword>
<dbReference type="Pfam" id="PF13374">
    <property type="entry name" value="TPR_10"/>
    <property type="match status" value="1"/>
</dbReference>
<feature type="repeat" description="TPR" evidence="6">
    <location>
        <begin position="947"/>
        <end position="980"/>
    </location>
</feature>
<proteinExistence type="inferred from homology"/>
<dbReference type="InterPro" id="IPR011990">
    <property type="entry name" value="TPR-like_helical_dom_sf"/>
</dbReference>
<dbReference type="Proteomes" id="UP000009036">
    <property type="component" value="Chromosome"/>
</dbReference>
<reference evidence="10" key="1">
    <citation type="journal article" date="2012" name="J. Bacteriol.">
        <title>Genome Sequence of Streptomyces auratus Strain AGR0001, a Phoslactomycin-Producing Actinomycete.</title>
        <authorList>
            <person name="Han X."/>
            <person name="Li M."/>
            <person name="Ding Z."/>
            <person name="Zhao J."/>
            <person name="Ji K."/>
            <person name="Wen M."/>
            <person name="Lu T."/>
        </authorList>
    </citation>
    <scope>NUCLEOTIDE SEQUENCE</scope>
    <source>
        <strain evidence="10">AGR0001</strain>
    </source>
</reference>
<dbReference type="SUPFAM" id="SSF46894">
    <property type="entry name" value="C-terminal effector domain of the bipartite response regulators"/>
    <property type="match status" value="1"/>
</dbReference>
<dbReference type="Gene3D" id="1.10.10.10">
    <property type="entry name" value="Winged helix-like DNA-binding domain superfamily/Winged helix DNA-binding domain"/>
    <property type="match status" value="1"/>
</dbReference>
<dbReference type="InterPro" id="IPR001867">
    <property type="entry name" value="OmpR/PhoB-type_DNA-bd"/>
</dbReference>
<feature type="region of interest" description="Disordered" evidence="8">
    <location>
        <begin position="260"/>
        <end position="289"/>
    </location>
</feature>
<dbReference type="GO" id="GO:0003677">
    <property type="term" value="F:DNA binding"/>
    <property type="evidence" value="ECO:0007669"/>
    <property type="project" value="UniProtKB-UniRule"/>
</dbReference>
<dbReference type="SMART" id="SM00862">
    <property type="entry name" value="Trans_reg_C"/>
    <property type="match status" value="1"/>
</dbReference>
<dbReference type="InterPro" id="IPR019734">
    <property type="entry name" value="TPR_rpt"/>
</dbReference>
<keyword evidence="4 7" id="KW-0238">DNA-binding</keyword>
<dbReference type="EMBL" id="CP072931">
    <property type="protein sequence ID" value="QTZ96142.1"/>
    <property type="molecule type" value="Genomic_DNA"/>
</dbReference>
<dbReference type="SMART" id="SM01043">
    <property type="entry name" value="BTAD"/>
    <property type="match status" value="1"/>
</dbReference>
<dbReference type="Pfam" id="PF13424">
    <property type="entry name" value="TPR_12"/>
    <property type="match status" value="2"/>
</dbReference>
<evidence type="ECO:0000256" key="2">
    <source>
        <dbReference type="ARBA" id="ARBA00023012"/>
    </source>
</evidence>
<dbReference type="SUPFAM" id="SSF52540">
    <property type="entry name" value="P-loop containing nucleoside triphosphate hydrolases"/>
    <property type="match status" value="1"/>
</dbReference>
<organism evidence="10 11">
    <name type="scientific">Streptomyces auratus AGR0001</name>
    <dbReference type="NCBI Taxonomy" id="1160718"/>
    <lineage>
        <taxon>Bacteria</taxon>
        <taxon>Bacillati</taxon>
        <taxon>Actinomycetota</taxon>
        <taxon>Actinomycetes</taxon>
        <taxon>Kitasatosporales</taxon>
        <taxon>Streptomycetaceae</taxon>
        <taxon>Streptomyces</taxon>
    </lineage>
</organism>
<dbReference type="InterPro" id="IPR036388">
    <property type="entry name" value="WH-like_DNA-bd_sf"/>
</dbReference>
<dbReference type="OrthoDB" id="581105at2"/>
<gene>
    <name evidence="10" type="ORF">SU9_016660</name>
</gene>
<evidence type="ECO:0000259" key="9">
    <source>
        <dbReference type="PROSITE" id="PS51755"/>
    </source>
</evidence>
<dbReference type="Pfam" id="PF00486">
    <property type="entry name" value="Trans_reg_C"/>
    <property type="match status" value="1"/>
</dbReference>
<evidence type="ECO:0000256" key="1">
    <source>
        <dbReference type="ARBA" id="ARBA00005820"/>
    </source>
</evidence>
<evidence type="ECO:0000256" key="5">
    <source>
        <dbReference type="ARBA" id="ARBA00023163"/>
    </source>
</evidence>
<dbReference type="AlphaFoldDB" id="A0A8B1PIW0"/>
<evidence type="ECO:0000256" key="4">
    <source>
        <dbReference type="ARBA" id="ARBA00023125"/>
    </source>
</evidence>
<evidence type="ECO:0000256" key="3">
    <source>
        <dbReference type="ARBA" id="ARBA00023015"/>
    </source>
</evidence>
<dbReference type="GO" id="GO:0043531">
    <property type="term" value="F:ADP binding"/>
    <property type="evidence" value="ECO:0007669"/>
    <property type="project" value="InterPro"/>
</dbReference>
<dbReference type="CDD" id="cd15831">
    <property type="entry name" value="BTAD"/>
    <property type="match status" value="1"/>
</dbReference>
<dbReference type="Gene3D" id="3.40.50.300">
    <property type="entry name" value="P-loop containing nucleotide triphosphate hydrolases"/>
    <property type="match status" value="1"/>
</dbReference>
<evidence type="ECO:0000256" key="7">
    <source>
        <dbReference type="PROSITE-ProRule" id="PRU01091"/>
    </source>
</evidence>
<dbReference type="GO" id="GO:0000160">
    <property type="term" value="P:phosphorelay signal transduction system"/>
    <property type="evidence" value="ECO:0007669"/>
    <property type="project" value="UniProtKB-KW"/>
</dbReference>
<evidence type="ECO:0000313" key="10">
    <source>
        <dbReference type="EMBL" id="QTZ96142.1"/>
    </source>
</evidence>
<comment type="similarity">
    <text evidence="1">Belongs to the AfsR/DnrI/RedD regulatory family.</text>
</comment>
<dbReference type="KEGG" id="sauh:SU9_016660"/>
<dbReference type="PANTHER" id="PTHR35807">
    <property type="entry name" value="TRANSCRIPTIONAL REGULATOR REDD-RELATED"/>
    <property type="match status" value="1"/>
</dbReference>
<dbReference type="Gene3D" id="1.25.40.10">
    <property type="entry name" value="Tetratricopeptide repeat domain"/>
    <property type="match status" value="3"/>
</dbReference>
<evidence type="ECO:0000313" key="11">
    <source>
        <dbReference type="Proteomes" id="UP000009036"/>
    </source>
</evidence>
<accession>A0A8B1PIW0</accession>
<feature type="domain" description="OmpR/PhoB-type" evidence="9">
    <location>
        <begin position="1"/>
        <end position="105"/>
    </location>
</feature>
<name>A0A8B1PIW0_9ACTN</name>
<keyword evidence="2" id="KW-0902">Two-component regulatory system</keyword>
<feature type="DNA-binding region" description="OmpR/PhoB-type" evidence="7">
    <location>
        <begin position="1"/>
        <end position="105"/>
    </location>
</feature>
<sequence>MVEIYVLGPVRLGTPDRSVGLGSDKERCVLASLALSASRPVALETLIDRLWDNGPPAKARQSVHAYVSRVRKALRAAATAGAPPRRPPDETPAITQHAHTYTLAIAPEQIDWLRFKHLAAQAKSRSQEGNDSAAAALLHEAEALWDEEALAGLPGIWPERMRARLAEERLGAAMARIAAELRLRRFHSALGPLSSLLAHHPHDEMLLEYLMLAYYGCGRHADALRVYQEARRRLREELGADPSDQLTRVHQHILRRAPLPELIPSPAGPCPHGEPTRAAPRNLPRHTSLVGRRTEMRRLCAAVAGAPGATGAEAASPAGPAPAVIALEAISGMAGVGKTAVAVDAADRLGPRFPDGQLYLDLRAHARVQDPLPAGAALAVLLRLLGVAPDAVPADVEERTALWRTLLTEKRAVVILDDAAGTEQVRPLLPESGSPSLVIITSRRHLAGLPGAHWLALDVLPPDDATALFRKFAGEERTQDADAVHHIVRQCGYLPLAIEIAANRFNARPSWTLSTLRELLSRGPGRLGELRDGYSEIARAFEMSYQTLTTRQRTVFRRLALHLGAEFGPHAASALVDLPLAETERLLETLLHCHLLQEPTPHRYRFHDLVAEFARTLACAEDTEDERNGALRRLVDFYLCAAAAADRLLCPRRLRRPWAGPASPVPLPALADADAAKEWLTVERTNLLTTERHARAHGPADRAPLLSHVLAGFLDAECHWTDTDRMQRHAVGHWERAGDRHAQCLALLDLGTTHANTSRYPEAEDAARRALGLARAVGAADAEADALRTLGILQWHLGRYQEALALHRETLPLHLRSGDTWARARCENNLGIFLLYLGEHPDALKHFTSAIKNFRLADDRRSAGKCINNLGELHMRMGHIDIARHYYEESLDIAKSLGSLADQITAQANLAGLLIASEDPEDITFGLDMHQECLFTFRRLGDRRNEANAQLGLGLAQHNLGRYTEAADHLHKALELARDIGAAHEEAQALYRLGATEAALGDPGRATGHLEEAIALADRIQALEQKAHAMCALAEIHLQEGDPGKARMLLECSFGICQKRDAQEAARISARLAAIEASEARNRSHRRTS</sequence>
<dbReference type="InterPro" id="IPR005158">
    <property type="entry name" value="BTAD"/>
</dbReference>
<evidence type="ECO:0000256" key="6">
    <source>
        <dbReference type="PROSITE-ProRule" id="PRU00339"/>
    </source>
</evidence>
<protein>
    <submittedName>
        <fullName evidence="10">Tetratricopeptide repeat protein</fullName>
    </submittedName>
</protein>
<dbReference type="PROSITE" id="PS50005">
    <property type="entry name" value="TPR"/>
    <property type="match status" value="1"/>
</dbReference>
<dbReference type="InterPro" id="IPR027417">
    <property type="entry name" value="P-loop_NTPase"/>
</dbReference>
<keyword evidence="11" id="KW-1185">Reference proteome</keyword>
<dbReference type="SUPFAM" id="SSF48452">
    <property type="entry name" value="TPR-like"/>
    <property type="match status" value="3"/>
</dbReference>
<dbReference type="InterPro" id="IPR016032">
    <property type="entry name" value="Sig_transdc_resp-reg_C-effctor"/>
</dbReference>
<keyword evidence="6" id="KW-0802">TPR repeat</keyword>
<dbReference type="PROSITE" id="PS51755">
    <property type="entry name" value="OMPR_PHOB"/>
    <property type="match status" value="1"/>
</dbReference>
<dbReference type="InterPro" id="IPR051677">
    <property type="entry name" value="AfsR-DnrI-RedD_regulator"/>
</dbReference>
<reference evidence="10" key="2">
    <citation type="submission" date="2021-04" db="EMBL/GenBank/DDBJ databases">
        <authorList>
            <person name="Wen M.-L."/>
            <person name="Han X.-L."/>
            <person name="Xiong J."/>
        </authorList>
    </citation>
    <scope>NUCLEOTIDE SEQUENCE</scope>
    <source>
        <strain evidence="10">AGR0001</strain>
    </source>
</reference>
<dbReference type="GO" id="GO:0006355">
    <property type="term" value="P:regulation of DNA-templated transcription"/>
    <property type="evidence" value="ECO:0007669"/>
    <property type="project" value="InterPro"/>
</dbReference>
<dbReference type="SMART" id="SM00028">
    <property type="entry name" value="TPR"/>
    <property type="match status" value="8"/>
</dbReference>
<dbReference type="PRINTS" id="PR00364">
    <property type="entry name" value="DISEASERSIST"/>
</dbReference>
<keyword evidence="5" id="KW-0804">Transcription</keyword>
<evidence type="ECO:0000256" key="8">
    <source>
        <dbReference type="SAM" id="MobiDB-lite"/>
    </source>
</evidence>